<dbReference type="InterPro" id="IPR029068">
    <property type="entry name" value="Glyas_Bleomycin-R_OHBP_Dase"/>
</dbReference>
<feature type="domain" description="VOC" evidence="1">
    <location>
        <begin position="3"/>
        <end position="133"/>
    </location>
</feature>
<evidence type="ECO:0000313" key="3">
    <source>
        <dbReference type="Proteomes" id="UP001052739"/>
    </source>
</evidence>
<dbReference type="EMBL" id="BNDW01000004">
    <property type="protein sequence ID" value="GHI20083.1"/>
    <property type="molecule type" value="Genomic_DNA"/>
</dbReference>
<dbReference type="PANTHER" id="PTHR36437:SF2">
    <property type="entry name" value="GLYOXALASE_BLEOMYCIN RESISTANCE PROTEIN_DIOXYGENASE"/>
    <property type="match status" value="1"/>
</dbReference>
<evidence type="ECO:0000313" key="2">
    <source>
        <dbReference type="EMBL" id="GHI20083.1"/>
    </source>
</evidence>
<keyword evidence="3" id="KW-1185">Reference proteome</keyword>
<evidence type="ECO:0000259" key="1">
    <source>
        <dbReference type="PROSITE" id="PS51819"/>
    </source>
</evidence>
<dbReference type="Gene3D" id="3.10.180.10">
    <property type="entry name" value="2,3-Dihydroxybiphenyl 1,2-Dioxygenase, domain 1"/>
    <property type="match status" value="1"/>
</dbReference>
<accession>A0ABQ3P4Y4</accession>
<proteinExistence type="predicted"/>
<name>A0ABQ3P4Y4_9ACTN</name>
<dbReference type="PANTHER" id="PTHR36437">
    <property type="entry name" value="GLYOXALASE/BLEOMYCIN RESISTANCE PROTEIN/DIOXYGENASE"/>
    <property type="match status" value="1"/>
</dbReference>
<dbReference type="Proteomes" id="UP001052739">
    <property type="component" value="Unassembled WGS sequence"/>
</dbReference>
<gene>
    <name evidence="2" type="ORF">Shyd_14540</name>
</gene>
<sequence>MPSIALVTLVVRDYDEAIAFYTDALGFALVEDTDRGNGTRWVVVRPHGAAGVGGLGNAGLLLARPKNDEEEAAVGNQTGGRVGFFLHTEDFARDHARMTAAGVKFLEEPRHEPYGSVAVFEDLYGNRWDLLQPAEAAAGGSADAA</sequence>
<dbReference type="SUPFAM" id="SSF54593">
    <property type="entry name" value="Glyoxalase/Bleomycin resistance protein/Dihydroxybiphenyl dioxygenase"/>
    <property type="match status" value="1"/>
</dbReference>
<dbReference type="InterPro" id="IPR004360">
    <property type="entry name" value="Glyas_Fos-R_dOase_dom"/>
</dbReference>
<organism evidence="2 3">
    <name type="scientific">Streptomyces hydrogenans</name>
    <dbReference type="NCBI Taxonomy" id="1873719"/>
    <lineage>
        <taxon>Bacteria</taxon>
        <taxon>Bacillati</taxon>
        <taxon>Actinomycetota</taxon>
        <taxon>Actinomycetes</taxon>
        <taxon>Kitasatosporales</taxon>
        <taxon>Streptomycetaceae</taxon>
        <taxon>Streptomyces</taxon>
    </lineage>
</organism>
<dbReference type="PROSITE" id="PS51819">
    <property type="entry name" value="VOC"/>
    <property type="match status" value="1"/>
</dbReference>
<dbReference type="Pfam" id="PF00903">
    <property type="entry name" value="Glyoxalase"/>
    <property type="match status" value="1"/>
</dbReference>
<dbReference type="InterPro" id="IPR037523">
    <property type="entry name" value="VOC_core"/>
</dbReference>
<reference evidence="2" key="1">
    <citation type="submission" date="2024-05" db="EMBL/GenBank/DDBJ databases">
        <title>Whole genome shotgun sequence of Streptomyces hydrogenans NBRC 13475.</title>
        <authorList>
            <person name="Komaki H."/>
            <person name="Tamura T."/>
        </authorList>
    </citation>
    <scope>NUCLEOTIDE SEQUENCE</scope>
    <source>
        <strain evidence="2">NBRC 13475</strain>
    </source>
</reference>
<dbReference type="GeneID" id="94008540"/>
<comment type="caution">
    <text evidence="2">The sequence shown here is derived from an EMBL/GenBank/DDBJ whole genome shotgun (WGS) entry which is preliminary data.</text>
</comment>
<dbReference type="RefSeq" id="WP_043226413.1">
    <property type="nucleotide sequence ID" value="NZ_BNBS01000164.1"/>
</dbReference>
<protein>
    <recommendedName>
        <fullName evidence="1">VOC domain-containing protein</fullName>
    </recommendedName>
</protein>